<sequence>MTRYISTLLLIRGPGYCPVGGFDILGINAAARFVHETLRNSSLSISNVIGPVEQNLIITIVSYMGNLRISAVMEKGFLDPQRFKSCVENAFEIILKAANDEIPI</sequence>
<dbReference type="InterPro" id="IPR045034">
    <property type="entry name" value="O-acyltransferase_WSD1-like"/>
</dbReference>
<gene>
    <name evidence="2" type="ORF">CFP56_028003</name>
</gene>
<dbReference type="AlphaFoldDB" id="A0AAW0JWI1"/>
<evidence type="ECO:0000313" key="2">
    <source>
        <dbReference type="EMBL" id="KAK7830738.1"/>
    </source>
</evidence>
<dbReference type="Proteomes" id="UP000237347">
    <property type="component" value="Unassembled WGS sequence"/>
</dbReference>
<dbReference type="EMBL" id="PKMF04000457">
    <property type="protein sequence ID" value="KAK7830738.1"/>
    <property type="molecule type" value="Genomic_DNA"/>
</dbReference>
<dbReference type="Pfam" id="PF06974">
    <property type="entry name" value="WS_DGAT_C"/>
    <property type="match status" value="1"/>
</dbReference>
<dbReference type="GO" id="GO:0008374">
    <property type="term" value="F:O-acyltransferase activity"/>
    <property type="evidence" value="ECO:0007669"/>
    <property type="project" value="InterPro"/>
</dbReference>
<proteinExistence type="predicted"/>
<evidence type="ECO:0000313" key="3">
    <source>
        <dbReference type="Proteomes" id="UP000237347"/>
    </source>
</evidence>
<accession>A0AAW0JWI1</accession>
<organism evidence="2 3">
    <name type="scientific">Quercus suber</name>
    <name type="common">Cork oak</name>
    <dbReference type="NCBI Taxonomy" id="58331"/>
    <lineage>
        <taxon>Eukaryota</taxon>
        <taxon>Viridiplantae</taxon>
        <taxon>Streptophyta</taxon>
        <taxon>Embryophyta</taxon>
        <taxon>Tracheophyta</taxon>
        <taxon>Spermatophyta</taxon>
        <taxon>Magnoliopsida</taxon>
        <taxon>eudicotyledons</taxon>
        <taxon>Gunneridae</taxon>
        <taxon>Pentapetalae</taxon>
        <taxon>rosids</taxon>
        <taxon>fabids</taxon>
        <taxon>Fagales</taxon>
        <taxon>Fagaceae</taxon>
        <taxon>Quercus</taxon>
    </lineage>
</organism>
<dbReference type="InterPro" id="IPR009721">
    <property type="entry name" value="O-acyltransferase_WSD1_C"/>
</dbReference>
<dbReference type="PANTHER" id="PTHR31650">
    <property type="entry name" value="O-ACYLTRANSFERASE (WSD1-LIKE) FAMILY PROTEIN"/>
    <property type="match status" value="1"/>
</dbReference>
<keyword evidence="3" id="KW-1185">Reference proteome</keyword>
<dbReference type="GO" id="GO:0019432">
    <property type="term" value="P:triglyceride biosynthetic process"/>
    <property type="evidence" value="ECO:0007669"/>
    <property type="project" value="TreeGrafter"/>
</dbReference>
<dbReference type="PANTHER" id="PTHR31650:SF34">
    <property type="entry name" value="O-ACYLTRANSFERASE WSD1-LIKE ISOFORM X1"/>
    <property type="match status" value="1"/>
</dbReference>
<protein>
    <recommendedName>
        <fullName evidence="1">O-acyltransferase WSD1 C-terminal domain-containing protein</fullName>
    </recommendedName>
</protein>
<comment type="caution">
    <text evidence="2">The sequence shown here is derived from an EMBL/GenBank/DDBJ whole genome shotgun (WGS) entry which is preliminary data.</text>
</comment>
<feature type="domain" description="O-acyltransferase WSD1 C-terminal" evidence="1">
    <location>
        <begin position="54"/>
        <end position="94"/>
    </location>
</feature>
<evidence type="ECO:0000259" key="1">
    <source>
        <dbReference type="Pfam" id="PF06974"/>
    </source>
</evidence>
<dbReference type="GO" id="GO:0005886">
    <property type="term" value="C:plasma membrane"/>
    <property type="evidence" value="ECO:0007669"/>
    <property type="project" value="TreeGrafter"/>
</dbReference>
<reference evidence="2 3" key="1">
    <citation type="journal article" date="2018" name="Sci. Data">
        <title>The draft genome sequence of cork oak.</title>
        <authorList>
            <person name="Ramos A.M."/>
            <person name="Usie A."/>
            <person name="Barbosa P."/>
            <person name="Barros P.M."/>
            <person name="Capote T."/>
            <person name="Chaves I."/>
            <person name="Simoes F."/>
            <person name="Abreu I."/>
            <person name="Carrasquinho I."/>
            <person name="Faro C."/>
            <person name="Guimaraes J.B."/>
            <person name="Mendonca D."/>
            <person name="Nobrega F."/>
            <person name="Rodrigues L."/>
            <person name="Saibo N.J.M."/>
            <person name="Varela M.C."/>
            <person name="Egas C."/>
            <person name="Matos J."/>
            <person name="Miguel C.M."/>
            <person name="Oliveira M.M."/>
            <person name="Ricardo C.P."/>
            <person name="Goncalves S."/>
        </authorList>
    </citation>
    <scope>NUCLEOTIDE SEQUENCE [LARGE SCALE GENOMIC DNA]</scope>
    <source>
        <strain evidence="3">cv. HL8</strain>
    </source>
</reference>
<name>A0AAW0JWI1_QUESU</name>